<evidence type="ECO:0000256" key="15">
    <source>
        <dbReference type="ARBA" id="ARBA00023136"/>
    </source>
</evidence>
<keyword evidence="9" id="KW-1278">Translocase</keyword>
<evidence type="ECO:0000256" key="7">
    <source>
        <dbReference type="ARBA" id="ARBA00022660"/>
    </source>
</evidence>
<evidence type="ECO:0000256" key="9">
    <source>
        <dbReference type="ARBA" id="ARBA00022967"/>
    </source>
</evidence>
<evidence type="ECO:0000256" key="3">
    <source>
        <dbReference type="ARBA" id="ARBA00009025"/>
    </source>
</evidence>
<dbReference type="Pfam" id="PF01059">
    <property type="entry name" value="Oxidored_q5_N"/>
    <property type="match status" value="1"/>
</dbReference>
<dbReference type="PANTHER" id="PTHR43507">
    <property type="entry name" value="NADH-UBIQUINONE OXIDOREDUCTASE CHAIN 4"/>
    <property type="match status" value="1"/>
</dbReference>
<gene>
    <name evidence="20" type="primary">ND4</name>
</gene>
<evidence type="ECO:0000256" key="5">
    <source>
        <dbReference type="ARBA" id="ARBA00021006"/>
    </source>
</evidence>
<reference evidence="20" key="2">
    <citation type="journal article" date="2009" name="Mol. Phylogenet. Evol.">
        <title>Phylogenetic approaches for the analysis of mitochondrial genome sequence data in the Hymenoptera--a lineage with both rapidly and slowly evolving mitochondrial genomes.</title>
        <authorList>
            <person name="Dowton M."/>
            <person name="Cameron S.L."/>
            <person name="Austin A.D."/>
            <person name="Whiting M.F."/>
        </authorList>
    </citation>
    <scope>NUCLEOTIDE SEQUENCE</scope>
</reference>
<dbReference type="PANTHER" id="PTHR43507:SF20">
    <property type="entry name" value="NADH-UBIQUINONE OXIDOREDUCTASE CHAIN 4"/>
    <property type="match status" value="1"/>
</dbReference>
<dbReference type="InterPro" id="IPR003918">
    <property type="entry name" value="NADH_UbQ_OxRdtase"/>
</dbReference>
<evidence type="ECO:0000313" key="20">
    <source>
        <dbReference type="EMBL" id="ACJ69633.1"/>
    </source>
</evidence>
<sequence>MMMIMMSMLFLLNMFNKFYMQMIIQNIFFFYLFMILINYPLNSLSLVNMLYLNLGMDIYSWGLILLSMWIINMMLMVSEKILSKINMNYYFNLIKMMILFLMFSFYSMNLFNFYIFFESTLIPMFLLILGWGYQIDRIQAGLYMMLYTLLGSLPLLLMLMNWYNLNFSLDIYLNYYCKLNFMNYFLMIFAFLIKLPMYFFHLWLPKAHVEAPVIGSMILAGVMLKLGGYGLFRVLLMMMMNFSYNKYFLLLSMLGGFYSTLICLMQVDMKMLVAYSSIVHMSMMMSGLFSMYYMGFLGGFYMMLAHGICSSGMFYLVNVNYERMMSRSLYINKGMINIFPSLSLMWFLLISCNISFPPSLNLISEIYLITALVSWFKQFSILLIFFMFFSVIYSLYLYSISQHGKFIKLNYMKNVIMLEYYVLILHWLPLNYLFMYSYMYIYFNNFKILIFKIN</sequence>
<dbReference type="EC" id="7.1.1.2" evidence="4 17"/>
<comment type="function">
    <text evidence="1">Core subunit of the mitochondrial membrane respiratory chain NADH dehydrogenase (Complex I) that is believed to belong to the minimal assembly required for catalysis. Complex I functions in the transfer of electrons from NADH to the respiratory chain. The immediate electron acceptor for the enzyme is believed to be ubiquinone.</text>
</comment>
<dbReference type="EMBL" id="FJ478177">
    <property type="protein sequence ID" value="ACJ69633.1"/>
    <property type="molecule type" value="Genomic_DNA"/>
</dbReference>
<evidence type="ECO:0000256" key="1">
    <source>
        <dbReference type="ARBA" id="ARBA00003257"/>
    </source>
</evidence>
<keyword evidence="6 17" id="KW-0813">Transport</keyword>
<protein>
    <recommendedName>
        <fullName evidence="5 17">NADH-ubiquinone oxidoreductase chain 4</fullName>
        <ecNumber evidence="4 17">7.1.1.2</ecNumber>
    </recommendedName>
</protein>
<feature type="transmembrane region" description="Helical" evidence="17">
    <location>
        <begin position="244"/>
        <end position="265"/>
    </location>
</feature>
<name>C4NCI9_9HYME</name>
<feature type="transmembrane region" description="Helical" evidence="17">
    <location>
        <begin position="211"/>
        <end position="232"/>
    </location>
</feature>
<keyword evidence="14 17" id="KW-0496">Mitochondrion</keyword>
<geneLocation type="mitochondrion" evidence="20"/>
<keyword evidence="10 17" id="KW-0249">Electron transport</keyword>
<evidence type="ECO:0000256" key="4">
    <source>
        <dbReference type="ARBA" id="ARBA00012944"/>
    </source>
</evidence>
<evidence type="ECO:0000259" key="19">
    <source>
        <dbReference type="Pfam" id="PF01059"/>
    </source>
</evidence>
<evidence type="ECO:0000256" key="2">
    <source>
        <dbReference type="ARBA" id="ARBA00004225"/>
    </source>
</evidence>
<keyword evidence="15 17" id="KW-0472">Membrane</keyword>
<dbReference type="AlphaFoldDB" id="C4NCI9"/>
<comment type="subcellular location">
    <subcellularLocation>
        <location evidence="2 17">Mitochondrion membrane</location>
        <topology evidence="2 17">Multi-pass membrane protein</topology>
    </subcellularLocation>
</comment>
<evidence type="ECO:0000256" key="17">
    <source>
        <dbReference type="RuleBase" id="RU003297"/>
    </source>
</evidence>
<feature type="domain" description="NADH:quinone oxidoreductase/Mrp antiporter transmembrane" evidence="18">
    <location>
        <begin position="107"/>
        <end position="386"/>
    </location>
</feature>
<evidence type="ECO:0000259" key="18">
    <source>
        <dbReference type="Pfam" id="PF00361"/>
    </source>
</evidence>
<proteinExistence type="inferred from homology"/>
<dbReference type="GO" id="GO:0008137">
    <property type="term" value="F:NADH dehydrogenase (ubiquinone) activity"/>
    <property type="evidence" value="ECO:0007669"/>
    <property type="project" value="UniProtKB-UniRule"/>
</dbReference>
<dbReference type="GO" id="GO:0015990">
    <property type="term" value="P:electron transport coupled proton transport"/>
    <property type="evidence" value="ECO:0007669"/>
    <property type="project" value="TreeGrafter"/>
</dbReference>
<evidence type="ECO:0000256" key="6">
    <source>
        <dbReference type="ARBA" id="ARBA00022448"/>
    </source>
</evidence>
<dbReference type="InterPro" id="IPR001750">
    <property type="entry name" value="ND/Mrp_TM"/>
</dbReference>
<evidence type="ECO:0000256" key="13">
    <source>
        <dbReference type="ARBA" id="ARBA00023075"/>
    </source>
</evidence>
<evidence type="ECO:0000256" key="11">
    <source>
        <dbReference type="ARBA" id="ARBA00022989"/>
    </source>
</evidence>
<dbReference type="GO" id="GO:0003954">
    <property type="term" value="F:NADH dehydrogenase activity"/>
    <property type="evidence" value="ECO:0007669"/>
    <property type="project" value="TreeGrafter"/>
</dbReference>
<dbReference type="GO" id="GO:0031966">
    <property type="term" value="C:mitochondrial membrane"/>
    <property type="evidence" value="ECO:0007669"/>
    <property type="project" value="UniProtKB-SubCell"/>
</dbReference>
<keyword evidence="8 17" id="KW-0812">Transmembrane</keyword>
<evidence type="ECO:0000256" key="10">
    <source>
        <dbReference type="ARBA" id="ARBA00022982"/>
    </source>
</evidence>
<keyword evidence="11 17" id="KW-1133">Transmembrane helix</keyword>
<feature type="transmembrane region" description="Helical" evidence="17">
    <location>
        <begin position="299"/>
        <end position="317"/>
    </location>
</feature>
<feature type="transmembrane region" description="Helical" evidence="17">
    <location>
        <begin position="59"/>
        <end position="77"/>
    </location>
</feature>
<accession>C4NCI9</accession>
<feature type="transmembrane region" description="Helical" evidence="17">
    <location>
        <begin position="89"/>
        <end position="107"/>
    </location>
</feature>
<feature type="transmembrane region" description="Helical" evidence="17">
    <location>
        <begin position="338"/>
        <end position="356"/>
    </location>
</feature>
<comment type="function">
    <text evidence="17">Core subunit of the mitochondrial membrane respiratory chain NADH dehydrogenase (Complex I) which catalyzes electron transfer from NADH through the respiratory chain, using ubiquinone as an electron acceptor. Essential for the catalytic activity and assembly of complex I.</text>
</comment>
<comment type="catalytic activity">
    <reaction evidence="16 17">
        <text>a ubiquinone + NADH + 5 H(+)(in) = a ubiquinol + NAD(+) + 4 H(+)(out)</text>
        <dbReference type="Rhea" id="RHEA:29091"/>
        <dbReference type="Rhea" id="RHEA-COMP:9565"/>
        <dbReference type="Rhea" id="RHEA-COMP:9566"/>
        <dbReference type="ChEBI" id="CHEBI:15378"/>
        <dbReference type="ChEBI" id="CHEBI:16389"/>
        <dbReference type="ChEBI" id="CHEBI:17976"/>
        <dbReference type="ChEBI" id="CHEBI:57540"/>
        <dbReference type="ChEBI" id="CHEBI:57945"/>
        <dbReference type="EC" id="7.1.1.2"/>
    </reaction>
</comment>
<comment type="similarity">
    <text evidence="3 17">Belongs to the complex I subunit 4 family.</text>
</comment>
<keyword evidence="13 17" id="KW-0830">Ubiquinone</keyword>
<feature type="transmembrane region" description="Helical" evidence="17">
    <location>
        <begin position="145"/>
        <end position="164"/>
    </location>
</feature>
<dbReference type="PRINTS" id="PR01437">
    <property type="entry name" value="NUOXDRDTASE4"/>
</dbReference>
<feature type="transmembrane region" description="Helical" evidence="17">
    <location>
        <begin position="184"/>
        <end position="204"/>
    </location>
</feature>
<evidence type="ECO:0000256" key="16">
    <source>
        <dbReference type="ARBA" id="ARBA00049551"/>
    </source>
</evidence>
<feature type="transmembrane region" description="Helical" evidence="17">
    <location>
        <begin position="420"/>
        <end position="443"/>
    </location>
</feature>
<dbReference type="GO" id="GO:0042773">
    <property type="term" value="P:ATP synthesis coupled electron transport"/>
    <property type="evidence" value="ECO:0007669"/>
    <property type="project" value="InterPro"/>
</dbReference>
<dbReference type="GO" id="GO:0048039">
    <property type="term" value="F:ubiquinone binding"/>
    <property type="evidence" value="ECO:0007669"/>
    <property type="project" value="TreeGrafter"/>
</dbReference>
<feature type="transmembrane region" description="Helical" evidence="17">
    <location>
        <begin position="113"/>
        <end position="133"/>
    </location>
</feature>
<dbReference type="Pfam" id="PF00361">
    <property type="entry name" value="Proton_antipo_M"/>
    <property type="match status" value="1"/>
</dbReference>
<reference evidence="20" key="1">
    <citation type="journal article" date="2009" name="Mol. Biol. Evol.">
        <title>Characterization of 67 mitochondrial tRNA gene rearrangements in the Hymenoptera suggests that mitochondrial tRNA gene position is selectively neutral.</title>
        <authorList>
            <person name="Dowton M."/>
            <person name="Cameron S.L."/>
            <person name="Dowavic J.I."/>
            <person name="Austin A.D."/>
            <person name="Whiting M.F."/>
        </authorList>
    </citation>
    <scope>NUCLEOTIDE SEQUENCE</scope>
</reference>
<evidence type="ECO:0000256" key="12">
    <source>
        <dbReference type="ARBA" id="ARBA00023027"/>
    </source>
</evidence>
<evidence type="ECO:0000256" key="14">
    <source>
        <dbReference type="ARBA" id="ARBA00023128"/>
    </source>
</evidence>
<dbReference type="InterPro" id="IPR000260">
    <property type="entry name" value="NADH4_N"/>
</dbReference>
<keyword evidence="7 17" id="KW-0679">Respiratory chain</keyword>
<organism evidence="20">
    <name type="scientific">Enicospilus sp. MD-2008</name>
    <dbReference type="NCBI Taxonomy" id="576951"/>
    <lineage>
        <taxon>Eukaryota</taxon>
        <taxon>Metazoa</taxon>
        <taxon>Ecdysozoa</taxon>
        <taxon>Arthropoda</taxon>
        <taxon>Hexapoda</taxon>
        <taxon>Insecta</taxon>
        <taxon>Pterygota</taxon>
        <taxon>Neoptera</taxon>
        <taxon>Endopterygota</taxon>
        <taxon>Hymenoptera</taxon>
        <taxon>Apocrita</taxon>
        <taxon>Ichneumonoidea</taxon>
        <taxon>Ichneumonidae</taxon>
        <taxon>Ophioninae</taxon>
        <taxon>Enicospilus</taxon>
    </lineage>
</organism>
<feature type="transmembrane region" description="Helical" evidence="17">
    <location>
        <begin position="376"/>
        <end position="399"/>
    </location>
</feature>
<evidence type="ECO:0000256" key="8">
    <source>
        <dbReference type="ARBA" id="ARBA00022692"/>
    </source>
</evidence>
<keyword evidence="12 17" id="KW-0520">NAD</keyword>
<feature type="domain" description="NADH:ubiquinone oxidoreductase chain 4 N-terminal" evidence="19">
    <location>
        <begin position="2"/>
        <end position="102"/>
    </location>
</feature>
<feature type="transmembrane region" description="Helical" evidence="17">
    <location>
        <begin position="272"/>
        <end position="293"/>
    </location>
</feature>